<gene>
    <name evidence="2" type="ORF">N7496_008038</name>
</gene>
<dbReference type="GeneID" id="81440136"/>
<dbReference type="Gene3D" id="2.60.120.10">
    <property type="entry name" value="Jelly Rolls"/>
    <property type="match status" value="1"/>
</dbReference>
<accession>A0A9W9S2B2</accession>
<sequence length="187" mass="20720">MSLNGELRPIQRYITSHDPITGKAIVIQAKPSSVDKRKDDAIRFNVPYTISSFPPDMNDDQDLKSHEHLMSSGKLGLVNPGGTVCRFVDFAPDTKQPLMHRTQSLDYGIVIEGCIDMILDSGEEYTLQRGDIAIQRGTMHAWRNSSKTDWARMVFVLHDSKELCVGGQVIGEDLGHGAVDVPPSRLS</sequence>
<dbReference type="OrthoDB" id="5840532at2759"/>
<dbReference type="InterPro" id="IPR013096">
    <property type="entry name" value="Cupin_2"/>
</dbReference>
<reference evidence="2" key="2">
    <citation type="journal article" date="2023" name="IMA Fungus">
        <title>Comparative genomic study of the Penicillium genus elucidates a diverse pangenome and 15 lateral gene transfer events.</title>
        <authorList>
            <person name="Petersen C."/>
            <person name="Sorensen T."/>
            <person name="Nielsen M.R."/>
            <person name="Sondergaard T.E."/>
            <person name="Sorensen J.L."/>
            <person name="Fitzpatrick D.A."/>
            <person name="Frisvad J.C."/>
            <person name="Nielsen K.L."/>
        </authorList>
    </citation>
    <scope>NUCLEOTIDE SEQUENCE</scope>
    <source>
        <strain evidence="2">IBT 29864</strain>
    </source>
</reference>
<reference evidence="2" key="1">
    <citation type="submission" date="2022-11" db="EMBL/GenBank/DDBJ databases">
        <authorList>
            <person name="Petersen C."/>
        </authorList>
    </citation>
    <scope>NUCLEOTIDE SEQUENCE</scope>
    <source>
        <strain evidence="2">IBT 29864</strain>
    </source>
</reference>
<dbReference type="InterPro" id="IPR047142">
    <property type="entry name" value="OryJ/VirC-like"/>
</dbReference>
<proteinExistence type="predicted"/>
<comment type="caution">
    <text evidence="2">The sequence shown here is derived from an EMBL/GenBank/DDBJ whole genome shotgun (WGS) entry which is preliminary data.</text>
</comment>
<dbReference type="EMBL" id="JAPZBS010000007">
    <property type="protein sequence ID" value="KAJ5368278.1"/>
    <property type="molecule type" value="Genomic_DNA"/>
</dbReference>
<dbReference type="PANTHER" id="PTHR36156">
    <property type="entry name" value="SLR2101 PROTEIN"/>
    <property type="match status" value="1"/>
</dbReference>
<dbReference type="RefSeq" id="XP_056553020.1">
    <property type="nucleotide sequence ID" value="XM_056700957.1"/>
</dbReference>
<evidence type="ECO:0000313" key="2">
    <source>
        <dbReference type="EMBL" id="KAJ5368278.1"/>
    </source>
</evidence>
<evidence type="ECO:0000259" key="1">
    <source>
        <dbReference type="Pfam" id="PF07883"/>
    </source>
</evidence>
<feature type="domain" description="Cupin type-2" evidence="1">
    <location>
        <begin position="87"/>
        <end position="156"/>
    </location>
</feature>
<organism evidence="2 3">
    <name type="scientific">Penicillium cataractarum</name>
    <dbReference type="NCBI Taxonomy" id="2100454"/>
    <lineage>
        <taxon>Eukaryota</taxon>
        <taxon>Fungi</taxon>
        <taxon>Dikarya</taxon>
        <taxon>Ascomycota</taxon>
        <taxon>Pezizomycotina</taxon>
        <taxon>Eurotiomycetes</taxon>
        <taxon>Eurotiomycetidae</taxon>
        <taxon>Eurotiales</taxon>
        <taxon>Aspergillaceae</taxon>
        <taxon>Penicillium</taxon>
    </lineage>
</organism>
<dbReference type="AlphaFoldDB" id="A0A9W9S2B2"/>
<keyword evidence="3" id="KW-1185">Reference proteome</keyword>
<dbReference type="InterPro" id="IPR011051">
    <property type="entry name" value="RmlC_Cupin_sf"/>
</dbReference>
<dbReference type="SUPFAM" id="SSF51182">
    <property type="entry name" value="RmlC-like cupins"/>
    <property type="match status" value="1"/>
</dbReference>
<dbReference type="PANTHER" id="PTHR36156:SF2">
    <property type="entry name" value="CUPIN TYPE-2 DOMAIN-CONTAINING PROTEIN"/>
    <property type="match status" value="1"/>
</dbReference>
<dbReference type="Pfam" id="PF07883">
    <property type="entry name" value="Cupin_2"/>
    <property type="match status" value="1"/>
</dbReference>
<protein>
    <recommendedName>
        <fullName evidence="1">Cupin type-2 domain-containing protein</fullName>
    </recommendedName>
</protein>
<name>A0A9W9S2B2_9EURO</name>
<dbReference type="CDD" id="cd02231">
    <property type="entry name" value="cupin_BLL6423-like"/>
    <property type="match status" value="1"/>
</dbReference>
<dbReference type="Proteomes" id="UP001147782">
    <property type="component" value="Unassembled WGS sequence"/>
</dbReference>
<evidence type="ECO:0000313" key="3">
    <source>
        <dbReference type="Proteomes" id="UP001147782"/>
    </source>
</evidence>
<dbReference type="InterPro" id="IPR014710">
    <property type="entry name" value="RmlC-like_jellyroll"/>
</dbReference>